<reference evidence="2 3" key="1">
    <citation type="submission" date="2017-03" db="EMBL/GenBank/DDBJ databases">
        <title>wgs assembly of Dolosigranulum pigrum KPL CDC strains.</title>
        <authorList>
            <person name="Brugger S.D."/>
            <person name="Pettigrew M."/>
            <person name="Kong Y."/>
            <person name="Lemon K.P."/>
        </authorList>
    </citation>
    <scope>NUCLEOTIDE SEQUENCE [LARGE SCALE GENOMIC DNA]</scope>
    <source>
        <strain evidence="2 3">KPL1931_CDC4294-98</strain>
    </source>
</reference>
<keyword evidence="1" id="KW-0175">Coiled coil</keyword>
<dbReference type="EMBL" id="NAQV01000023">
    <property type="protein sequence ID" value="RAN62390.1"/>
    <property type="molecule type" value="Genomic_DNA"/>
</dbReference>
<sequence>MGFGYKKYNSYRKRSYTYSKTKRREYAEQMEELENNFDELKGWELSSMKDSAYKQTANYTIRLSNHSADNSYHDIYNGDILLLNIKASKLDFINVINNKLSDVTNIVDKLDLSNYRFINVLNGRIDCYLKDYKTKKEVFKLN</sequence>
<name>A0A328KMN0_9LACT</name>
<dbReference type="Proteomes" id="UP000249099">
    <property type="component" value="Unassembled WGS sequence"/>
</dbReference>
<accession>A0A328KMN0</accession>
<evidence type="ECO:0000313" key="2">
    <source>
        <dbReference type="EMBL" id="RAN62390.1"/>
    </source>
</evidence>
<dbReference type="RefSeq" id="WP_112790338.1">
    <property type="nucleotide sequence ID" value="NZ_NAQV01000023.1"/>
</dbReference>
<evidence type="ECO:0000313" key="3">
    <source>
        <dbReference type="Proteomes" id="UP000249099"/>
    </source>
</evidence>
<dbReference type="CDD" id="cd22591">
    <property type="entry name" value="AcrIIA5"/>
    <property type="match status" value="1"/>
</dbReference>
<protein>
    <submittedName>
        <fullName evidence="2">Uncharacterized protein</fullName>
    </submittedName>
</protein>
<evidence type="ECO:0000256" key="1">
    <source>
        <dbReference type="SAM" id="Coils"/>
    </source>
</evidence>
<feature type="coiled-coil region" evidence="1">
    <location>
        <begin position="16"/>
        <end position="43"/>
    </location>
</feature>
<organism evidence="2 3">
    <name type="scientific">Dolosigranulum pigrum</name>
    <dbReference type="NCBI Taxonomy" id="29394"/>
    <lineage>
        <taxon>Bacteria</taxon>
        <taxon>Bacillati</taxon>
        <taxon>Bacillota</taxon>
        <taxon>Bacilli</taxon>
        <taxon>Lactobacillales</taxon>
        <taxon>Carnobacteriaceae</taxon>
        <taxon>Dolosigranulum</taxon>
    </lineage>
</organism>
<dbReference type="AlphaFoldDB" id="A0A328KMN0"/>
<comment type="caution">
    <text evidence="2">The sequence shown here is derived from an EMBL/GenBank/DDBJ whole genome shotgun (WGS) entry which is preliminary data.</text>
</comment>
<proteinExistence type="predicted"/>
<gene>
    <name evidence="2" type="ORF">B8A44_07530</name>
</gene>